<keyword evidence="14" id="KW-1185">Reference proteome</keyword>
<dbReference type="Ensembl" id="ENSONIT00000075313.1">
    <property type="protein sequence ID" value="ENSONIP00000072970.1"/>
    <property type="gene ID" value="ENSONIG00000018065.2"/>
</dbReference>
<keyword evidence="2" id="KW-0808">Transferase</keyword>
<dbReference type="PROSITE" id="PS50011">
    <property type="entry name" value="PROTEIN_KINASE_DOM"/>
    <property type="match status" value="1"/>
</dbReference>
<gene>
    <name evidence="13" type="primary">map2k6</name>
</gene>
<dbReference type="Gene3D" id="1.10.510.10">
    <property type="entry name" value="Transferase(Phosphotransferase) domain 1"/>
    <property type="match status" value="2"/>
</dbReference>
<accession>A0A669EJB0</accession>
<dbReference type="GeneTree" id="ENSGT00940000157836"/>
<evidence type="ECO:0000256" key="11">
    <source>
        <dbReference type="SAM" id="MobiDB-lite"/>
    </source>
</evidence>
<reference evidence="13" key="2">
    <citation type="submission" date="2025-09" db="UniProtKB">
        <authorList>
            <consortium name="Ensembl"/>
        </authorList>
    </citation>
    <scope>IDENTIFICATION</scope>
</reference>
<evidence type="ECO:0000259" key="12">
    <source>
        <dbReference type="PROSITE" id="PS50011"/>
    </source>
</evidence>
<dbReference type="Proteomes" id="UP000005207">
    <property type="component" value="Unplaced"/>
</dbReference>
<dbReference type="Gene3D" id="3.30.200.20">
    <property type="entry name" value="Phosphorylase Kinase, domain 1"/>
    <property type="match status" value="1"/>
</dbReference>
<reference evidence="13" key="1">
    <citation type="submission" date="2025-08" db="UniProtKB">
        <authorList>
            <consortium name="Ensembl"/>
        </authorList>
    </citation>
    <scope>IDENTIFICATION</scope>
</reference>
<dbReference type="SMART" id="SM00220">
    <property type="entry name" value="S_TKc"/>
    <property type="match status" value="1"/>
</dbReference>
<evidence type="ECO:0000256" key="8">
    <source>
        <dbReference type="ARBA" id="ARBA00049014"/>
    </source>
</evidence>
<evidence type="ECO:0000256" key="6">
    <source>
        <dbReference type="ARBA" id="ARBA00038035"/>
    </source>
</evidence>
<comment type="catalytic activity">
    <reaction evidence="8">
        <text>L-seryl-[protein] + ATP = O-phospho-L-seryl-[protein] + ADP + H(+)</text>
        <dbReference type="Rhea" id="RHEA:17989"/>
        <dbReference type="Rhea" id="RHEA-COMP:9863"/>
        <dbReference type="Rhea" id="RHEA-COMP:11604"/>
        <dbReference type="ChEBI" id="CHEBI:15378"/>
        <dbReference type="ChEBI" id="CHEBI:29999"/>
        <dbReference type="ChEBI" id="CHEBI:30616"/>
        <dbReference type="ChEBI" id="CHEBI:83421"/>
        <dbReference type="ChEBI" id="CHEBI:456216"/>
        <dbReference type="EC" id="2.7.12.2"/>
    </reaction>
</comment>
<feature type="compositionally biased region" description="Basic and acidic residues" evidence="11">
    <location>
        <begin position="1"/>
        <end position="10"/>
    </location>
</feature>
<dbReference type="InterPro" id="IPR000719">
    <property type="entry name" value="Prot_kinase_dom"/>
</dbReference>
<dbReference type="PROSITE" id="PS00108">
    <property type="entry name" value="PROTEIN_KINASE_ST"/>
    <property type="match status" value="1"/>
</dbReference>
<organism evidence="13 14">
    <name type="scientific">Oreochromis niloticus</name>
    <name type="common">Nile tilapia</name>
    <name type="synonym">Tilapia nilotica</name>
    <dbReference type="NCBI Taxonomy" id="8128"/>
    <lineage>
        <taxon>Eukaryota</taxon>
        <taxon>Metazoa</taxon>
        <taxon>Chordata</taxon>
        <taxon>Craniata</taxon>
        <taxon>Vertebrata</taxon>
        <taxon>Euteleostomi</taxon>
        <taxon>Actinopterygii</taxon>
        <taxon>Neopterygii</taxon>
        <taxon>Teleostei</taxon>
        <taxon>Neoteleostei</taxon>
        <taxon>Acanthomorphata</taxon>
        <taxon>Ovalentaria</taxon>
        <taxon>Cichlomorphae</taxon>
        <taxon>Cichliformes</taxon>
        <taxon>Cichlidae</taxon>
        <taxon>African cichlids</taxon>
        <taxon>Pseudocrenilabrinae</taxon>
        <taxon>Oreochromini</taxon>
        <taxon>Oreochromis</taxon>
    </lineage>
</organism>
<dbReference type="EC" id="2.7.12.2" evidence="7"/>
<dbReference type="SUPFAM" id="SSF56112">
    <property type="entry name" value="Protein kinase-like (PK-like)"/>
    <property type="match status" value="1"/>
</dbReference>
<evidence type="ECO:0000256" key="5">
    <source>
        <dbReference type="ARBA" id="ARBA00022840"/>
    </source>
</evidence>
<dbReference type="PANTHER" id="PTHR48013:SF12">
    <property type="entry name" value="DUAL SPECIFICITY MITOGEN-ACTIVATED PROTEIN KINASE KINASE 6"/>
    <property type="match status" value="1"/>
</dbReference>
<dbReference type="Pfam" id="PF00069">
    <property type="entry name" value="Pkinase"/>
    <property type="match status" value="1"/>
</dbReference>
<protein>
    <recommendedName>
        <fullName evidence="7">mitogen-activated protein kinase kinase</fullName>
        <ecNumber evidence="7">2.7.12.2</ecNumber>
    </recommendedName>
</protein>
<evidence type="ECO:0000256" key="4">
    <source>
        <dbReference type="ARBA" id="ARBA00022777"/>
    </source>
</evidence>
<dbReference type="InParanoid" id="A0A669EJB0"/>
<keyword evidence="3" id="KW-0547">Nucleotide-binding</keyword>
<dbReference type="InterPro" id="IPR011009">
    <property type="entry name" value="Kinase-like_dom_sf"/>
</dbReference>
<evidence type="ECO:0000256" key="3">
    <source>
        <dbReference type="ARBA" id="ARBA00022741"/>
    </source>
</evidence>
<comment type="catalytic activity">
    <reaction evidence="9">
        <text>L-threonyl-[protein] + ATP = O-phospho-L-threonyl-[protein] + ADP + H(+)</text>
        <dbReference type="Rhea" id="RHEA:46608"/>
        <dbReference type="Rhea" id="RHEA-COMP:11060"/>
        <dbReference type="Rhea" id="RHEA-COMP:11605"/>
        <dbReference type="ChEBI" id="CHEBI:15378"/>
        <dbReference type="ChEBI" id="CHEBI:30013"/>
        <dbReference type="ChEBI" id="CHEBI:30616"/>
        <dbReference type="ChEBI" id="CHEBI:61977"/>
        <dbReference type="ChEBI" id="CHEBI:456216"/>
        <dbReference type="EC" id="2.7.12.2"/>
    </reaction>
</comment>
<dbReference type="AlphaFoldDB" id="A0A669EJB0"/>
<dbReference type="GO" id="GO:0005524">
    <property type="term" value="F:ATP binding"/>
    <property type="evidence" value="ECO:0007669"/>
    <property type="project" value="UniProtKB-KW"/>
</dbReference>
<proteinExistence type="inferred from homology"/>
<name>A0A669EJB0_ORENI</name>
<evidence type="ECO:0000313" key="13">
    <source>
        <dbReference type="Ensembl" id="ENSONIP00000072970.1"/>
    </source>
</evidence>
<comment type="catalytic activity">
    <reaction evidence="10">
        <text>L-tyrosyl-[protein] + ATP = O-phospho-L-tyrosyl-[protein] + ADP + H(+)</text>
        <dbReference type="Rhea" id="RHEA:10596"/>
        <dbReference type="Rhea" id="RHEA-COMP:10136"/>
        <dbReference type="Rhea" id="RHEA-COMP:20101"/>
        <dbReference type="ChEBI" id="CHEBI:15378"/>
        <dbReference type="ChEBI" id="CHEBI:30616"/>
        <dbReference type="ChEBI" id="CHEBI:46858"/>
        <dbReference type="ChEBI" id="CHEBI:61978"/>
        <dbReference type="ChEBI" id="CHEBI:456216"/>
        <dbReference type="EC" id="2.7.12.2"/>
    </reaction>
</comment>
<dbReference type="GO" id="GO:0004708">
    <property type="term" value="F:MAP kinase kinase activity"/>
    <property type="evidence" value="ECO:0007669"/>
    <property type="project" value="UniProtKB-EC"/>
</dbReference>
<evidence type="ECO:0000256" key="1">
    <source>
        <dbReference type="ARBA" id="ARBA00022527"/>
    </source>
</evidence>
<sequence length="393" mass="44372">MEGGSEKEGKVFCASPPPHQSKGEMSQPKGGKRKRVLKLPKEAFEQATSTSSVPPRDLDSKACVTIGEKNFEVKADDLEQISELGRGAYGVVDKMRHVPSGLIMAVKRIRATVNTQEQKRLLMDLDISMRTVDCFYTVTFYGALFREGDVWICMELMDTSLDKFYKQVIEKGLTIPEDILGKIAVSIVKALEHLHSNLQVIHRDVKPSNVLINTQGQVKMCDFGISGYLVDSVAKTMDAGCKPYMAIELAILRFPYDSWGTPFQQLKQVVEEPSPQLPADQFSPEFVDFTSQWYAFFWFIFLLCPTFFQPDPRLRKTPTDLSRGEACRVAKLLQIRERCVLIPAEWASDDFPFIRLASLLLFLLFLFSQDGTVSEYAIKTCNCAPFTDPYVLV</sequence>
<comment type="similarity">
    <text evidence="6">Belongs to the protein kinase superfamily. STE Ser/Thr protein kinase family. MAP kinase kinase subfamily.</text>
</comment>
<keyword evidence="5" id="KW-0067">ATP-binding</keyword>
<feature type="region of interest" description="Disordered" evidence="11">
    <location>
        <begin position="1"/>
        <end position="56"/>
    </location>
</feature>
<keyword evidence="1" id="KW-0723">Serine/threonine-protein kinase</keyword>
<dbReference type="PANTHER" id="PTHR48013">
    <property type="entry name" value="DUAL SPECIFICITY MITOGEN-ACTIVATED PROTEIN KINASE KINASE 5-RELATED"/>
    <property type="match status" value="1"/>
</dbReference>
<evidence type="ECO:0000256" key="10">
    <source>
        <dbReference type="ARBA" id="ARBA00051693"/>
    </source>
</evidence>
<evidence type="ECO:0000256" key="7">
    <source>
        <dbReference type="ARBA" id="ARBA00038999"/>
    </source>
</evidence>
<keyword evidence="4" id="KW-0418">Kinase</keyword>
<dbReference type="GO" id="GO:0004674">
    <property type="term" value="F:protein serine/threonine kinase activity"/>
    <property type="evidence" value="ECO:0007669"/>
    <property type="project" value="UniProtKB-KW"/>
</dbReference>
<evidence type="ECO:0000256" key="2">
    <source>
        <dbReference type="ARBA" id="ARBA00022679"/>
    </source>
</evidence>
<dbReference type="FunFam" id="3.30.200.20:FF:000040">
    <property type="entry name" value="Dual specificity mitogen-activated protein kinase kinase"/>
    <property type="match status" value="1"/>
</dbReference>
<dbReference type="GO" id="GO:1902531">
    <property type="term" value="P:regulation of intracellular signal transduction"/>
    <property type="evidence" value="ECO:0007669"/>
    <property type="project" value="UniProtKB-ARBA"/>
</dbReference>
<feature type="domain" description="Protein kinase" evidence="12">
    <location>
        <begin position="78"/>
        <end position="333"/>
    </location>
</feature>
<evidence type="ECO:0000313" key="14">
    <source>
        <dbReference type="Proteomes" id="UP000005207"/>
    </source>
</evidence>
<dbReference type="InterPro" id="IPR008271">
    <property type="entry name" value="Ser/Thr_kinase_AS"/>
</dbReference>
<evidence type="ECO:0000256" key="9">
    <source>
        <dbReference type="ARBA" id="ARBA00049299"/>
    </source>
</evidence>